<gene>
    <name evidence="2" type="ORF">DK843_01620</name>
</gene>
<sequence length="809" mass="85342">MRNLELALVMRFRDMSSRGASQALQDLTAKTKEATAAGQQLGKASTGLSYTARVSQAGSAAMQKLATSTQLASASTEQLGQASRTLIATSRIPLAGAAAMQQLAQQTGVAERAVIGLSRESQRAAAARELLGVRAENTIQREIRQTEAAYKRLAATGTLSAREQARAYDAMRAKVAGLRQELSGVSQLQRGMIAGAKGLMAGVGGVMAGKAVLASPMRRVADYDMRLANMANTAFNDTEVNGRKLSKEEQLEARREGKKELQGYIIAAGKEGGTNDDNLAALDKLIARGIFSPQEAGKLLPMISKAAAAAGSTSEEMTGVVMAAVQNAKIPVEEIPKALGMALKAGQIGGFELKDMATWLPKMLAMGGLSGLRGTDGLASILAASQLAVTAAGGTDEAGNNVVNFLQKITSADTANDFKKINSKTFGEKKKGEKGIDLYGTLAQARKEGIDSVEAFTRLVRRVAEGDKEFTKLQGLAKKAGNDKDKSALYGSMADILQARGVGKTIQDRQAMLALLPMLFDPEAYKKMKARILEGGEQDVDINQRFIKEQAGFKFQQGENLKEQGQYESIGKFNNAVGDVISKLVEYGSQYPGLTASLVGATTAVSALAAAAGAAALPMLLMGRGGQGGPSGPPLPSGGPAARSLPAAGLGLGLTAVSLANFNTDEELEELKNGEARMKKLRAQYSADVIKSARKRYQPWYQFGDGYAAENEQWVQRYLQDEAKPKTAPPVAQRNAPNPAAPIPQTTVAVPQLDMVQAAVNASAKLDLAAQHIVQASQRPIPINVKVDVQNGNIVAAVNAVNAQTARRN</sequence>
<proteinExistence type="predicted"/>
<protein>
    <recommendedName>
        <fullName evidence="1">Phage tail tape measure protein domain-containing protein</fullName>
    </recommendedName>
</protein>
<dbReference type="Pfam" id="PF10145">
    <property type="entry name" value="PhageMin_Tail"/>
    <property type="match status" value="1"/>
</dbReference>
<reference evidence="2 3" key="1">
    <citation type="submission" date="2018-05" db="EMBL/GenBank/DDBJ databases">
        <title>Genome sequencing, assembly and analysis of the novel insecticidal bacterium, Chromobacterium phragmitis.</title>
        <authorList>
            <person name="Sparks M.E."/>
            <person name="Blackburn M.B."/>
            <person name="Gundersen-Rindal D.E."/>
        </authorList>
    </citation>
    <scope>NUCLEOTIDE SEQUENCE [LARGE SCALE GENOMIC DNA]</scope>
    <source>
        <strain evidence="2">IIBBL 274-1</strain>
    </source>
</reference>
<dbReference type="RefSeq" id="WP_114072350.1">
    <property type="nucleotide sequence ID" value="NZ_CP029554.1"/>
</dbReference>
<evidence type="ECO:0000313" key="2">
    <source>
        <dbReference type="EMBL" id="AXE33123.1"/>
    </source>
</evidence>
<feature type="domain" description="Phage tail tape measure protein" evidence="1">
    <location>
        <begin position="274"/>
        <end position="473"/>
    </location>
</feature>
<dbReference type="EMBL" id="CP029554">
    <property type="protein sequence ID" value="AXE33123.1"/>
    <property type="molecule type" value="Genomic_DNA"/>
</dbReference>
<name>A0A344UCX5_9NEIS</name>
<evidence type="ECO:0000259" key="1">
    <source>
        <dbReference type="Pfam" id="PF10145"/>
    </source>
</evidence>
<dbReference type="KEGG" id="chrb:DK843_01620"/>
<dbReference type="Proteomes" id="UP000252038">
    <property type="component" value="Chromosome"/>
</dbReference>
<evidence type="ECO:0000313" key="3">
    <source>
        <dbReference type="Proteomes" id="UP000252038"/>
    </source>
</evidence>
<organism evidence="2 3">
    <name type="scientific">Chromobacterium phragmitis</name>
    <dbReference type="NCBI Taxonomy" id="2202141"/>
    <lineage>
        <taxon>Bacteria</taxon>
        <taxon>Pseudomonadati</taxon>
        <taxon>Pseudomonadota</taxon>
        <taxon>Betaproteobacteria</taxon>
        <taxon>Neisseriales</taxon>
        <taxon>Chromobacteriaceae</taxon>
        <taxon>Chromobacterium</taxon>
    </lineage>
</organism>
<dbReference type="InterPro" id="IPR010090">
    <property type="entry name" value="Phage_tape_meas"/>
</dbReference>
<accession>A0A344UCX5</accession>
<dbReference type="AlphaFoldDB" id="A0A344UCX5"/>